<evidence type="ECO:0000313" key="2">
    <source>
        <dbReference type="EMBL" id="GLR91379.1"/>
    </source>
</evidence>
<keyword evidence="1" id="KW-0732">Signal</keyword>
<proteinExistence type="predicted"/>
<feature type="chain" id="PRO_5045161463" description="DUF3551 domain-containing protein" evidence="1">
    <location>
        <begin position="39"/>
        <end position="110"/>
    </location>
</feature>
<sequence length="110" mass="12077">MQSFEVSPTAKDLMTGDMIMRTTLAILALLAAATAAHAGPTSPVSYDYPWCVFGGQLGWSGDCSYETRAQCLASASGRWNTYCDLNPRVLWQQQTGQQPGAQQPRAYRRQ</sequence>
<protein>
    <recommendedName>
        <fullName evidence="4">DUF3551 domain-containing protein</fullName>
    </recommendedName>
</protein>
<keyword evidence="3" id="KW-1185">Reference proteome</keyword>
<dbReference type="EMBL" id="BSOW01000046">
    <property type="protein sequence ID" value="GLR91379.1"/>
    <property type="molecule type" value="Genomic_DNA"/>
</dbReference>
<dbReference type="Proteomes" id="UP001156905">
    <property type="component" value="Unassembled WGS sequence"/>
</dbReference>
<accession>A0ABQ6BAD7</accession>
<evidence type="ECO:0000256" key="1">
    <source>
        <dbReference type="SAM" id="SignalP"/>
    </source>
</evidence>
<dbReference type="RefSeq" id="WP_284274680.1">
    <property type="nucleotide sequence ID" value="NZ_BSOW01000046.1"/>
</dbReference>
<evidence type="ECO:0000313" key="3">
    <source>
        <dbReference type="Proteomes" id="UP001156905"/>
    </source>
</evidence>
<evidence type="ECO:0008006" key="4">
    <source>
        <dbReference type="Google" id="ProtNLM"/>
    </source>
</evidence>
<dbReference type="InterPro" id="IPR021937">
    <property type="entry name" value="DUF3551"/>
</dbReference>
<organism evidence="2 3">
    <name type="scientific">Bradyrhizobium iriomotense</name>
    <dbReference type="NCBI Taxonomy" id="441950"/>
    <lineage>
        <taxon>Bacteria</taxon>
        <taxon>Pseudomonadati</taxon>
        <taxon>Pseudomonadota</taxon>
        <taxon>Alphaproteobacteria</taxon>
        <taxon>Hyphomicrobiales</taxon>
        <taxon>Nitrobacteraceae</taxon>
        <taxon>Bradyrhizobium</taxon>
    </lineage>
</organism>
<gene>
    <name evidence="2" type="ORF">GCM10007857_80960</name>
</gene>
<dbReference type="Pfam" id="PF12071">
    <property type="entry name" value="DUF3551"/>
    <property type="match status" value="1"/>
</dbReference>
<comment type="caution">
    <text evidence="2">The sequence shown here is derived from an EMBL/GenBank/DDBJ whole genome shotgun (WGS) entry which is preliminary data.</text>
</comment>
<reference evidence="3" key="1">
    <citation type="journal article" date="2019" name="Int. J. Syst. Evol. Microbiol.">
        <title>The Global Catalogue of Microorganisms (GCM) 10K type strain sequencing project: providing services to taxonomists for standard genome sequencing and annotation.</title>
        <authorList>
            <consortium name="The Broad Institute Genomics Platform"/>
            <consortium name="The Broad Institute Genome Sequencing Center for Infectious Disease"/>
            <person name="Wu L."/>
            <person name="Ma J."/>
        </authorList>
    </citation>
    <scope>NUCLEOTIDE SEQUENCE [LARGE SCALE GENOMIC DNA]</scope>
    <source>
        <strain evidence="3">NBRC 102520</strain>
    </source>
</reference>
<feature type="signal peptide" evidence="1">
    <location>
        <begin position="1"/>
        <end position="38"/>
    </location>
</feature>
<name>A0ABQ6BAD7_9BRAD</name>